<dbReference type="InterPro" id="IPR001173">
    <property type="entry name" value="Glyco_trans_2-like"/>
</dbReference>
<gene>
    <name evidence="2" type="ORF">VXC91_25695</name>
</gene>
<evidence type="ECO:0000313" key="2">
    <source>
        <dbReference type="EMBL" id="MED7825289.1"/>
    </source>
</evidence>
<keyword evidence="3" id="KW-1185">Reference proteome</keyword>
<dbReference type="Pfam" id="PF00535">
    <property type="entry name" value="Glycos_transf_2"/>
    <property type="match status" value="1"/>
</dbReference>
<dbReference type="Gene3D" id="3.90.550.10">
    <property type="entry name" value="Spore Coat Polysaccharide Biosynthesis Protein SpsA, Chain A"/>
    <property type="match status" value="1"/>
</dbReference>
<name>A0ABU7FMW2_9ACTN</name>
<dbReference type="PANTHER" id="PTHR43685:SF2">
    <property type="entry name" value="GLYCOSYLTRANSFERASE 2-LIKE DOMAIN-CONTAINING PROTEIN"/>
    <property type="match status" value="1"/>
</dbReference>
<protein>
    <submittedName>
        <fullName evidence="2">Glycosyltransferase</fullName>
        <ecNumber evidence="2">2.4.-.-</ecNumber>
    </submittedName>
</protein>
<dbReference type="InterPro" id="IPR029044">
    <property type="entry name" value="Nucleotide-diphossugar_trans"/>
</dbReference>
<dbReference type="Proteomes" id="UP001333996">
    <property type="component" value="Unassembled WGS sequence"/>
</dbReference>
<dbReference type="EMBL" id="JAYWVC010000103">
    <property type="protein sequence ID" value="MED7825289.1"/>
    <property type="molecule type" value="Genomic_DNA"/>
</dbReference>
<dbReference type="PANTHER" id="PTHR43685">
    <property type="entry name" value="GLYCOSYLTRANSFERASE"/>
    <property type="match status" value="1"/>
</dbReference>
<dbReference type="SUPFAM" id="SSF53448">
    <property type="entry name" value="Nucleotide-diphospho-sugar transferases"/>
    <property type="match status" value="1"/>
</dbReference>
<dbReference type="EC" id="2.4.-.-" evidence="2"/>
<keyword evidence="2" id="KW-0328">Glycosyltransferase</keyword>
<evidence type="ECO:0000259" key="1">
    <source>
        <dbReference type="Pfam" id="PF00535"/>
    </source>
</evidence>
<sequence length="254" mass="28512">MDVLSFPRVRLVVPTNGKRAGYLEDCLTSIRQQREPVDLVIVGPNGAGRLLRQAAERHGCRFLVEEKQGLSNAVNQGWRGATSDYLAWLGDDDLLTEGSLAAARAELDRAPAATMVYGWLRVIDSAGATLYTVRPGSFASWFSQYGQNWVGQPGALYRREAVQRVGMLDPTLRYTMDFDLHLRLRQTGPTAYLPRVLGGFRVHPDSLTATNPQPREEGRRVMRRYLGPNARRMERCWWPVARGISRGWGALTKI</sequence>
<accession>A0ABU7FMW2</accession>
<comment type="caution">
    <text evidence="2">The sequence shown here is derived from an EMBL/GenBank/DDBJ whole genome shotgun (WGS) entry which is preliminary data.</text>
</comment>
<dbReference type="InterPro" id="IPR050834">
    <property type="entry name" value="Glycosyltransf_2"/>
</dbReference>
<dbReference type="RefSeq" id="WP_329509703.1">
    <property type="nucleotide sequence ID" value="NZ_BAAAYZ010000168.1"/>
</dbReference>
<organism evidence="2 3">
    <name type="scientific">Streptomyces chiangmaiensis</name>
    <dbReference type="NCBI Taxonomy" id="766497"/>
    <lineage>
        <taxon>Bacteria</taxon>
        <taxon>Bacillati</taxon>
        <taxon>Actinomycetota</taxon>
        <taxon>Actinomycetes</taxon>
        <taxon>Kitasatosporales</taxon>
        <taxon>Streptomycetaceae</taxon>
        <taxon>Streptomyces</taxon>
    </lineage>
</organism>
<evidence type="ECO:0000313" key="3">
    <source>
        <dbReference type="Proteomes" id="UP001333996"/>
    </source>
</evidence>
<feature type="domain" description="Glycosyltransferase 2-like" evidence="1">
    <location>
        <begin position="12"/>
        <end position="163"/>
    </location>
</feature>
<proteinExistence type="predicted"/>
<dbReference type="GO" id="GO:0016757">
    <property type="term" value="F:glycosyltransferase activity"/>
    <property type="evidence" value="ECO:0007669"/>
    <property type="project" value="UniProtKB-KW"/>
</dbReference>
<keyword evidence="2" id="KW-0808">Transferase</keyword>
<reference evidence="2" key="1">
    <citation type="submission" date="2024-01" db="EMBL/GenBank/DDBJ databases">
        <title>First draft genome sequence data of TA4-1, the type strain of Gram-positive actinobacterium Streptomyces chiangmaiensis.</title>
        <authorList>
            <person name="Yasawong M."/>
            <person name="Nantapong N."/>
        </authorList>
    </citation>
    <scope>NUCLEOTIDE SEQUENCE</scope>
    <source>
        <strain evidence="2">TA4-1</strain>
    </source>
</reference>